<dbReference type="InterPro" id="IPR025110">
    <property type="entry name" value="AMP-bd_C"/>
</dbReference>
<dbReference type="PANTHER" id="PTHR43201:SF32">
    <property type="entry name" value="2-SUCCINYLBENZOATE--COA LIGASE, CHLOROPLASTIC_PEROXISOMAL"/>
    <property type="match status" value="1"/>
</dbReference>
<feature type="domain" description="AMP-binding enzyme C-terminal" evidence="2">
    <location>
        <begin position="435"/>
        <end position="510"/>
    </location>
</feature>
<dbReference type="EC" id="6.2.1.3" evidence="3"/>
<dbReference type="InterPro" id="IPR045851">
    <property type="entry name" value="AMP-bd_C_sf"/>
</dbReference>
<proteinExistence type="predicted"/>
<accession>A0ABV7NK11</accession>
<dbReference type="GO" id="GO:0004467">
    <property type="term" value="F:long-chain fatty acid-CoA ligase activity"/>
    <property type="evidence" value="ECO:0007669"/>
    <property type="project" value="UniProtKB-EC"/>
</dbReference>
<dbReference type="Gene3D" id="3.40.50.12780">
    <property type="entry name" value="N-terminal domain of ligase-like"/>
    <property type="match status" value="1"/>
</dbReference>
<organism evidence="3 4">
    <name type="scientific">Sphingobium rhizovicinum</name>
    <dbReference type="NCBI Taxonomy" id="432308"/>
    <lineage>
        <taxon>Bacteria</taxon>
        <taxon>Pseudomonadati</taxon>
        <taxon>Pseudomonadota</taxon>
        <taxon>Alphaproteobacteria</taxon>
        <taxon>Sphingomonadales</taxon>
        <taxon>Sphingomonadaceae</taxon>
        <taxon>Sphingobium</taxon>
    </lineage>
</organism>
<dbReference type="SUPFAM" id="SSF56801">
    <property type="entry name" value="Acetyl-CoA synthetase-like"/>
    <property type="match status" value="1"/>
</dbReference>
<comment type="caution">
    <text evidence="3">The sequence shown here is derived from an EMBL/GenBank/DDBJ whole genome shotgun (WGS) entry which is preliminary data.</text>
</comment>
<protein>
    <submittedName>
        <fullName evidence="3">Long-chain-fatty-acid--CoA ligase</fullName>
        <ecNumber evidence="3">6.2.1.3</ecNumber>
    </submittedName>
</protein>
<reference evidence="4" key="1">
    <citation type="journal article" date="2019" name="Int. J. Syst. Evol. Microbiol.">
        <title>The Global Catalogue of Microorganisms (GCM) 10K type strain sequencing project: providing services to taxonomists for standard genome sequencing and annotation.</title>
        <authorList>
            <consortium name="The Broad Institute Genomics Platform"/>
            <consortium name="The Broad Institute Genome Sequencing Center for Infectious Disease"/>
            <person name="Wu L."/>
            <person name="Ma J."/>
        </authorList>
    </citation>
    <scope>NUCLEOTIDE SEQUENCE [LARGE SCALE GENOMIC DNA]</scope>
    <source>
        <strain evidence="4">CCM 7491</strain>
    </source>
</reference>
<dbReference type="Pfam" id="PF00501">
    <property type="entry name" value="AMP-binding"/>
    <property type="match status" value="1"/>
</dbReference>
<dbReference type="NCBIfam" id="NF004837">
    <property type="entry name" value="PRK06187.1"/>
    <property type="match status" value="1"/>
</dbReference>
<name>A0ABV7NK11_9SPHN</name>
<keyword evidence="3" id="KW-0436">Ligase</keyword>
<evidence type="ECO:0000313" key="3">
    <source>
        <dbReference type="EMBL" id="MFC3443335.1"/>
    </source>
</evidence>
<gene>
    <name evidence="3" type="ORF">ACFOKF_19455</name>
</gene>
<dbReference type="Pfam" id="PF13193">
    <property type="entry name" value="AMP-binding_C"/>
    <property type="match status" value="1"/>
</dbReference>
<feature type="domain" description="AMP-dependent synthetase/ligase" evidence="1">
    <location>
        <begin position="21"/>
        <end position="384"/>
    </location>
</feature>
<evidence type="ECO:0000313" key="4">
    <source>
        <dbReference type="Proteomes" id="UP001595681"/>
    </source>
</evidence>
<dbReference type="EMBL" id="JBHRVU010000005">
    <property type="protein sequence ID" value="MFC3443335.1"/>
    <property type="molecule type" value="Genomic_DNA"/>
</dbReference>
<dbReference type="PANTHER" id="PTHR43201">
    <property type="entry name" value="ACYL-COA SYNTHETASE"/>
    <property type="match status" value="1"/>
</dbReference>
<dbReference type="Proteomes" id="UP001595681">
    <property type="component" value="Unassembled WGS sequence"/>
</dbReference>
<dbReference type="RefSeq" id="WP_380798041.1">
    <property type="nucleotide sequence ID" value="NZ_JBHRVU010000005.1"/>
</dbReference>
<dbReference type="Gene3D" id="3.30.300.30">
    <property type="match status" value="1"/>
</dbReference>
<dbReference type="InterPro" id="IPR000873">
    <property type="entry name" value="AMP-dep_synth/lig_dom"/>
</dbReference>
<dbReference type="InterPro" id="IPR042099">
    <property type="entry name" value="ANL_N_sf"/>
</dbReference>
<sequence length="529" mass="57273">MAEVALIPARPRFTCLADMIDAQAQLHGDKAALRFRARESSYADVARRSRAVAGALRTSGCHAGDRVGYLGKNSDIYYELLLGAARAGVTLVPVNWRLAMQEAAWILEDAGCKLLFVTPDHADGMMNLTANLAHPPHVVIIDGPDSAYAPWLASGVESEASDVRDPESIAVQMYTSGTTGRPKGALLSQRALLAFRSLPEEAQPEWNRWTQDDVSLIVMPQFHIGGTGFGLQTLCAGATGLVAEEFSADLVLDAIEHQGLSKLFTVPSALQLIMRHPRARQVDYGRIRTIVYGASPMPLDVLREAIDIFQCGFVQQYGMTEMCGTISVLPPEDHAAQGNIRMTSAGRPLDGVEIAIVDPEGRRLGPGESGEVIIRSPTGMTGYWKLPEATAEALGEDGYFRSGDAGFLDEDGYLYLRDRIKDMIVSGGENVFPAEVENAIRGHADVAEVAVIGVPDPLWGEAVKAVIVLREGAIADQEAIRGWARLSIAGYKVPKSIDFVDALPRNASGKVLRRELRAPYWVGRDRSVA</sequence>
<keyword evidence="4" id="KW-1185">Reference proteome</keyword>
<evidence type="ECO:0000259" key="1">
    <source>
        <dbReference type="Pfam" id="PF00501"/>
    </source>
</evidence>
<evidence type="ECO:0000259" key="2">
    <source>
        <dbReference type="Pfam" id="PF13193"/>
    </source>
</evidence>